<gene>
    <name evidence="9" type="ORF">AVDCRST_MAG02-644</name>
</gene>
<dbReference type="EMBL" id="CADCVH010000020">
    <property type="protein sequence ID" value="CAA9448440.1"/>
    <property type="molecule type" value="Genomic_DNA"/>
</dbReference>
<feature type="transmembrane region" description="Helical" evidence="7">
    <location>
        <begin position="246"/>
        <end position="269"/>
    </location>
</feature>
<feature type="domain" description="ABC transmembrane type-1" evidence="8">
    <location>
        <begin position="80"/>
        <end position="269"/>
    </location>
</feature>
<keyword evidence="6 7" id="KW-0472">Membrane</keyword>
<evidence type="ECO:0000256" key="5">
    <source>
        <dbReference type="ARBA" id="ARBA00022989"/>
    </source>
</evidence>
<keyword evidence="4 7" id="KW-0812">Transmembrane</keyword>
<dbReference type="PANTHER" id="PTHR43744:SF8">
    <property type="entry name" value="SN-GLYCEROL-3-PHOSPHATE TRANSPORT SYSTEM PERMEASE PROTEIN UGPE"/>
    <property type="match status" value="1"/>
</dbReference>
<comment type="subcellular location">
    <subcellularLocation>
        <location evidence="1 7">Cell membrane</location>
        <topology evidence="1 7">Multi-pass membrane protein</topology>
    </subcellularLocation>
</comment>
<evidence type="ECO:0000256" key="6">
    <source>
        <dbReference type="ARBA" id="ARBA00023136"/>
    </source>
</evidence>
<evidence type="ECO:0000313" key="9">
    <source>
        <dbReference type="EMBL" id="CAA9448440.1"/>
    </source>
</evidence>
<dbReference type="PROSITE" id="PS50928">
    <property type="entry name" value="ABC_TM1"/>
    <property type="match status" value="1"/>
</dbReference>
<feature type="transmembrane region" description="Helical" evidence="7">
    <location>
        <begin position="12"/>
        <end position="34"/>
    </location>
</feature>
<dbReference type="AlphaFoldDB" id="A0A6J4QPW8"/>
<evidence type="ECO:0000256" key="4">
    <source>
        <dbReference type="ARBA" id="ARBA00022692"/>
    </source>
</evidence>
<feature type="transmembrane region" description="Helical" evidence="7">
    <location>
        <begin position="148"/>
        <end position="169"/>
    </location>
</feature>
<comment type="similarity">
    <text evidence="7">Belongs to the binding-protein-dependent transport system permease family.</text>
</comment>
<dbReference type="Pfam" id="PF00528">
    <property type="entry name" value="BPD_transp_1"/>
    <property type="match status" value="1"/>
</dbReference>
<reference evidence="9" key="1">
    <citation type="submission" date="2020-02" db="EMBL/GenBank/DDBJ databases">
        <authorList>
            <person name="Meier V. D."/>
        </authorList>
    </citation>
    <scope>NUCLEOTIDE SEQUENCE</scope>
    <source>
        <strain evidence="9">AVDCRST_MAG02</strain>
    </source>
</reference>
<dbReference type="PANTHER" id="PTHR43744">
    <property type="entry name" value="ABC TRANSPORTER PERMEASE PROTEIN MG189-RELATED-RELATED"/>
    <property type="match status" value="1"/>
</dbReference>
<keyword evidence="2 7" id="KW-0813">Transport</keyword>
<protein>
    <submittedName>
        <fullName evidence="9">SN-glycerol-3-phosphate transport system permease protein UgpE</fullName>
    </submittedName>
</protein>
<evidence type="ECO:0000256" key="3">
    <source>
        <dbReference type="ARBA" id="ARBA00022475"/>
    </source>
</evidence>
<keyword evidence="3" id="KW-1003">Cell membrane</keyword>
<dbReference type="SUPFAM" id="SSF161098">
    <property type="entry name" value="MetI-like"/>
    <property type="match status" value="1"/>
</dbReference>
<feature type="transmembrane region" description="Helical" evidence="7">
    <location>
        <begin position="115"/>
        <end position="136"/>
    </location>
</feature>
<dbReference type="Gene3D" id="1.10.3720.10">
    <property type="entry name" value="MetI-like"/>
    <property type="match status" value="1"/>
</dbReference>
<dbReference type="GO" id="GO:0055085">
    <property type="term" value="P:transmembrane transport"/>
    <property type="evidence" value="ECO:0007669"/>
    <property type="project" value="InterPro"/>
</dbReference>
<name>A0A6J4QPW8_9ACTN</name>
<sequence length="284" mass="31128">MARKGRGLGRFLLRYVLTVLAAVVALMFFLPFFWMVSSAFRPAEEIFAFLSPLSPYALIPKTLTLENFAQLFGGRLGRNVFNSVLITVLTVTIGLVICSAAAFALSVLRFPFRSAVFAVVVVSFLIPFDAIAIPLADTFRTLGLQNTYAGLVLPAIGDGLAIFVLRQFFMGIPQEMKEAARVDGAGWWTIFWRIYAPLSKPALIGAGLILFLGQWQAYLWPLLIITEPSMQVAPVALSQFVGQYEFNFGALFAGATVVSLIPAVILLSLQPYFVRSVSSQGLKE</sequence>
<proteinExistence type="inferred from homology"/>
<dbReference type="GO" id="GO:0005886">
    <property type="term" value="C:plasma membrane"/>
    <property type="evidence" value="ECO:0007669"/>
    <property type="project" value="UniProtKB-SubCell"/>
</dbReference>
<evidence type="ECO:0000256" key="1">
    <source>
        <dbReference type="ARBA" id="ARBA00004651"/>
    </source>
</evidence>
<keyword evidence="5 7" id="KW-1133">Transmembrane helix</keyword>
<accession>A0A6J4QPW8</accession>
<dbReference type="InterPro" id="IPR035906">
    <property type="entry name" value="MetI-like_sf"/>
</dbReference>
<evidence type="ECO:0000259" key="8">
    <source>
        <dbReference type="PROSITE" id="PS50928"/>
    </source>
</evidence>
<feature type="transmembrane region" description="Helical" evidence="7">
    <location>
        <begin position="84"/>
        <end position="108"/>
    </location>
</feature>
<evidence type="ECO:0000256" key="7">
    <source>
        <dbReference type="RuleBase" id="RU363032"/>
    </source>
</evidence>
<dbReference type="InterPro" id="IPR000515">
    <property type="entry name" value="MetI-like"/>
</dbReference>
<organism evidence="9">
    <name type="scientific">uncultured Rubrobacteraceae bacterium</name>
    <dbReference type="NCBI Taxonomy" id="349277"/>
    <lineage>
        <taxon>Bacteria</taxon>
        <taxon>Bacillati</taxon>
        <taxon>Actinomycetota</taxon>
        <taxon>Rubrobacteria</taxon>
        <taxon>Rubrobacterales</taxon>
        <taxon>Rubrobacteraceae</taxon>
        <taxon>environmental samples</taxon>
    </lineage>
</organism>
<dbReference type="CDD" id="cd06261">
    <property type="entry name" value="TM_PBP2"/>
    <property type="match status" value="1"/>
</dbReference>
<evidence type="ECO:0000256" key="2">
    <source>
        <dbReference type="ARBA" id="ARBA00022448"/>
    </source>
</evidence>